<keyword evidence="13" id="KW-0511">Multifunctional enzyme</keyword>
<keyword evidence="9 18" id="KW-0630">Potassium</keyword>
<reference evidence="23 24" key="1">
    <citation type="submission" date="2019-03" db="EMBL/GenBank/DDBJ databases">
        <title>Genomic Encyclopedia of Type Strains, Phase IV (KMG-IV): sequencing the most valuable type-strain genomes for metagenomic binning, comparative biology and taxonomic classification.</title>
        <authorList>
            <person name="Goeker M."/>
        </authorList>
    </citation>
    <scope>NUCLEOTIDE SEQUENCE [LARGE SCALE GENOMIC DNA]</scope>
    <source>
        <strain evidence="23 24">DSM 13328</strain>
    </source>
</reference>
<dbReference type="SUPFAM" id="SSF53613">
    <property type="entry name" value="Ribokinase-like"/>
    <property type="match status" value="1"/>
</dbReference>
<dbReference type="CDD" id="cd01171">
    <property type="entry name" value="YXKO-related"/>
    <property type="match status" value="1"/>
</dbReference>
<dbReference type="GO" id="GO:0052856">
    <property type="term" value="F:NAD(P)HX epimerase activity"/>
    <property type="evidence" value="ECO:0007669"/>
    <property type="project" value="UniProtKB-UniRule"/>
</dbReference>
<dbReference type="PROSITE" id="PS01050">
    <property type="entry name" value="YJEF_C_2"/>
    <property type="match status" value="1"/>
</dbReference>
<evidence type="ECO:0000256" key="2">
    <source>
        <dbReference type="ARBA" id="ARBA00000909"/>
    </source>
</evidence>
<comment type="similarity">
    <text evidence="17">Belongs to the NnrD/CARKD family.</text>
</comment>
<evidence type="ECO:0000256" key="9">
    <source>
        <dbReference type="ARBA" id="ARBA00022958"/>
    </source>
</evidence>
<comment type="similarity">
    <text evidence="3 19">In the N-terminal section; belongs to the NnrE/AIBP family.</text>
</comment>
<dbReference type="InterPro" id="IPR036652">
    <property type="entry name" value="YjeF_N_dom_sf"/>
</dbReference>
<feature type="binding site" evidence="18">
    <location>
        <position position="171"/>
    </location>
    <ligand>
        <name>(6S)-NADPHX</name>
        <dbReference type="ChEBI" id="CHEBI:64076"/>
    </ligand>
</feature>
<feature type="binding site" evidence="17">
    <location>
        <position position="466"/>
    </location>
    <ligand>
        <name>(6S)-NADPHX</name>
        <dbReference type="ChEBI" id="CHEBI:64076"/>
    </ligand>
</feature>
<gene>
    <name evidence="18" type="primary">nnrE</name>
    <name evidence="17" type="synonym">nnrD</name>
    <name evidence="23" type="ORF">C7391_1159</name>
</gene>
<evidence type="ECO:0000256" key="13">
    <source>
        <dbReference type="ARBA" id="ARBA00023268"/>
    </source>
</evidence>
<keyword evidence="10 17" id="KW-0520">NAD</keyword>
<feature type="binding site" evidence="18">
    <location>
        <begin position="138"/>
        <end position="144"/>
    </location>
    <ligand>
        <name>(6S)-NADPHX</name>
        <dbReference type="ChEBI" id="CHEBI:64076"/>
    </ligand>
</feature>
<dbReference type="EC" id="5.1.99.6" evidence="19"/>
<evidence type="ECO:0000256" key="10">
    <source>
        <dbReference type="ARBA" id="ARBA00023027"/>
    </source>
</evidence>
<feature type="domain" description="YjeF N-terminal" evidence="22">
    <location>
        <begin position="11"/>
        <end position="238"/>
    </location>
</feature>
<dbReference type="InterPro" id="IPR029056">
    <property type="entry name" value="Ribokinase-like"/>
</dbReference>
<dbReference type="PANTHER" id="PTHR12592">
    <property type="entry name" value="ATP-DEPENDENT (S)-NAD(P)H-HYDRATE DEHYDRATASE FAMILY MEMBER"/>
    <property type="match status" value="1"/>
</dbReference>
<comment type="cofactor">
    <cofactor evidence="18 19">
        <name>K(+)</name>
        <dbReference type="ChEBI" id="CHEBI:29103"/>
    </cofactor>
    <text evidence="18 19">Binds 1 potassium ion per subunit.</text>
</comment>
<dbReference type="Pfam" id="PF03853">
    <property type="entry name" value="YjeF_N"/>
    <property type="match status" value="1"/>
</dbReference>
<evidence type="ECO:0000259" key="22">
    <source>
        <dbReference type="PROSITE" id="PS51385"/>
    </source>
</evidence>
<feature type="region of interest" description="Disordered" evidence="20">
    <location>
        <begin position="526"/>
        <end position="550"/>
    </location>
</feature>
<dbReference type="Gene3D" id="3.40.1190.20">
    <property type="match status" value="1"/>
</dbReference>
<dbReference type="AlphaFoldDB" id="A0A484F518"/>
<evidence type="ECO:0000256" key="16">
    <source>
        <dbReference type="ARBA" id="ARBA00049209"/>
    </source>
</evidence>
<evidence type="ECO:0000256" key="19">
    <source>
        <dbReference type="PIRNR" id="PIRNR017184"/>
    </source>
</evidence>
<keyword evidence="24" id="KW-1185">Reference proteome</keyword>
<evidence type="ECO:0000256" key="5">
    <source>
        <dbReference type="ARBA" id="ARBA00022723"/>
    </source>
</evidence>
<keyword evidence="6 17" id="KW-0547">Nucleotide-binding</keyword>
<feature type="binding site" evidence="18">
    <location>
        <position position="134"/>
    </location>
    <ligand>
        <name>K(+)</name>
        <dbReference type="ChEBI" id="CHEBI:29103"/>
    </ligand>
</feature>
<evidence type="ECO:0000256" key="18">
    <source>
        <dbReference type="HAMAP-Rule" id="MF_01966"/>
    </source>
</evidence>
<comment type="catalytic activity">
    <reaction evidence="2 18 19">
        <text>(6R)-NADPHX = (6S)-NADPHX</text>
        <dbReference type="Rhea" id="RHEA:32227"/>
        <dbReference type="ChEBI" id="CHEBI:64076"/>
        <dbReference type="ChEBI" id="CHEBI:64077"/>
        <dbReference type="EC" id="5.1.99.6"/>
    </reaction>
</comment>
<feature type="binding site" evidence="17">
    <location>
        <position position="274"/>
    </location>
    <ligand>
        <name>(6S)-NADPHX</name>
        <dbReference type="ChEBI" id="CHEBI:64076"/>
    </ligand>
</feature>
<evidence type="ECO:0000256" key="20">
    <source>
        <dbReference type="SAM" id="MobiDB-lite"/>
    </source>
</evidence>
<feature type="binding site" evidence="17">
    <location>
        <position position="465"/>
    </location>
    <ligand>
        <name>AMP</name>
        <dbReference type="ChEBI" id="CHEBI:456215"/>
    </ligand>
</feature>
<feature type="binding site" evidence="18">
    <location>
        <position position="174"/>
    </location>
    <ligand>
        <name>K(+)</name>
        <dbReference type="ChEBI" id="CHEBI:29103"/>
    </ligand>
</feature>
<dbReference type="NCBIfam" id="TIGR00196">
    <property type="entry name" value="yjeF_cterm"/>
    <property type="match status" value="1"/>
</dbReference>
<proteinExistence type="inferred from homology"/>
<keyword evidence="12 17" id="KW-0456">Lyase</keyword>
<dbReference type="GO" id="GO:0052855">
    <property type="term" value="F:ADP-dependent NAD(P)H-hydrate dehydratase activity"/>
    <property type="evidence" value="ECO:0007669"/>
    <property type="project" value="UniProtKB-UniRule"/>
</dbReference>
<comment type="catalytic activity">
    <reaction evidence="15 17 19">
        <text>(6S)-NADHX + ADP = AMP + phosphate + NADH + H(+)</text>
        <dbReference type="Rhea" id="RHEA:32223"/>
        <dbReference type="ChEBI" id="CHEBI:15378"/>
        <dbReference type="ChEBI" id="CHEBI:43474"/>
        <dbReference type="ChEBI" id="CHEBI:57945"/>
        <dbReference type="ChEBI" id="CHEBI:64074"/>
        <dbReference type="ChEBI" id="CHEBI:456215"/>
        <dbReference type="ChEBI" id="CHEBI:456216"/>
        <dbReference type="EC" id="4.2.1.136"/>
    </reaction>
</comment>
<dbReference type="PIRSF" id="PIRSF017184">
    <property type="entry name" value="Nnr"/>
    <property type="match status" value="1"/>
</dbReference>
<comment type="similarity">
    <text evidence="4 19">In the C-terminal section; belongs to the NnrD/CARKD family.</text>
</comment>
<keyword evidence="5 18" id="KW-0479">Metal-binding</keyword>
<feature type="binding site" evidence="17">
    <location>
        <position position="342"/>
    </location>
    <ligand>
        <name>(6S)-NADPHX</name>
        <dbReference type="ChEBI" id="CHEBI:64076"/>
    </ligand>
</feature>
<dbReference type="InterPro" id="IPR017953">
    <property type="entry name" value="Carbohydrate_kinase_pred_CS"/>
</dbReference>
<dbReference type="PANTHER" id="PTHR12592:SF0">
    <property type="entry name" value="ATP-DEPENDENT (S)-NAD(P)H-HYDRATE DEHYDRATASE"/>
    <property type="match status" value="1"/>
</dbReference>
<comment type="caution">
    <text evidence="17">Lacks conserved residue(s) required for the propagation of feature annotation.</text>
</comment>
<organism evidence="23 24">
    <name type="scientific">Methanimicrococcus blatticola</name>
    <dbReference type="NCBI Taxonomy" id="91560"/>
    <lineage>
        <taxon>Archaea</taxon>
        <taxon>Methanobacteriati</taxon>
        <taxon>Methanobacteriota</taxon>
        <taxon>Stenosarchaea group</taxon>
        <taxon>Methanomicrobia</taxon>
        <taxon>Methanosarcinales</taxon>
        <taxon>Methanosarcinaceae</taxon>
        <taxon>Methanimicrococcus</taxon>
    </lineage>
</organism>
<dbReference type="OrthoDB" id="15148at2157"/>
<name>A0A484F518_9EURY</name>
<dbReference type="InterPro" id="IPR004443">
    <property type="entry name" value="YjeF_N_dom"/>
</dbReference>
<keyword evidence="11 18" id="KW-0413">Isomerase</keyword>
<dbReference type="Gene3D" id="3.40.50.10260">
    <property type="entry name" value="YjeF N-terminal domain"/>
    <property type="match status" value="1"/>
</dbReference>
<dbReference type="GO" id="GO:0005524">
    <property type="term" value="F:ATP binding"/>
    <property type="evidence" value="ECO:0007669"/>
    <property type="project" value="UniProtKB-UniRule"/>
</dbReference>
<comment type="function">
    <text evidence="18">Catalyzes the epimerization of the S- and R-forms of NAD(P)HX, a damaged form of NAD(P)H that is a result of enzymatic or heat-dependent hydration. This is a prerequisite for the S-specific NAD(P)H-hydrate dehydratase to allow the repair of both epimers of NAD(P)HX.</text>
</comment>
<dbReference type="HAMAP" id="MF_01966">
    <property type="entry name" value="NADHX_epimerase"/>
    <property type="match status" value="1"/>
</dbReference>
<evidence type="ECO:0000256" key="11">
    <source>
        <dbReference type="ARBA" id="ARBA00023235"/>
    </source>
</evidence>
<evidence type="ECO:0000256" key="17">
    <source>
        <dbReference type="HAMAP-Rule" id="MF_01965"/>
    </source>
</evidence>
<dbReference type="PROSITE" id="PS51385">
    <property type="entry name" value="YJEF_N"/>
    <property type="match status" value="1"/>
</dbReference>
<feature type="domain" description="YjeF C-terminal" evidence="21">
    <location>
        <begin position="240"/>
        <end position="523"/>
    </location>
</feature>
<evidence type="ECO:0000259" key="21">
    <source>
        <dbReference type="PROSITE" id="PS51383"/>
    </source>
</evidence>
<comment type="catalytic activity">
    <reaction evidence="16 17 19">
        <text>(6S)-NADPHX + ADP = AMP + phosphate + NADPH + H(+)</text>
        <dbReference type="Rhea" id="RHEA:32235"/>
        <dbReference type="ChEBI" id="CHEBI:15378"/>
        <dbReference type="ChEBI" id="CHEBI:43474"/>
        <dbReference type="ChEBI" id="CHEBI:57783"/>
        <dbReference type="ChEBI" id="CHEBI:64076"/>
        <dbReference type="ChEBI" id="CHEBI:456215"/>
        <dbReference type="ChEBI" id="CHEBI:456216"/>
        <dbReference type="EC" id="4.2.1.136"/>
    </reaction>
</comment>
<dbReference type="GO" id="GO:0046872">
    <property type="term" value="F:metal ion binding"/>
    <property type="evidence" value="ECO:0007669"/>
    <property type="project" value="UniProtKB-UniRule"/>
</dbReference>
<dbReference type="NCBIfam" id="TIGR00197">
    <property type="entry name" value="yjeF_nterm"/>
    <property type="match status" value="1"/>
</dbReference>
<comment type="caution">
    <text evidence="23">The sequence shown here is derived from an EMBL/GenBank/DDBJ whole genome shotgun (WGS) entry which is preliminary data.</text>
</comment>
<keyword evidence="8 17" id="KW-0521">NADP</keyword>
<evidence type="ECO:0000256" key="14">
    <source>
        <dbReference type="ARBA" id="ARBA00025153"/>
    </source>
</evidence>
<dbReference type="GO" id="GO:0110051">
    <property type="term" value="P:metabolite repair"/>
    <property type="evidence" value="ECO:0007669"/>
    <property type="project" value="TreeGrafter"/>
</dbReference>
<feature type="binding site" evidence="18">
    <location>
        <position position="60"/>
    </location>
    <ligand>
        <name>K(+)</name>
        <dbReference type="ChEBI" id="CHEBI:29103"/>
    </ligand>
</feature>
<dbReference type="RefSeq" id="WP_133517613.1">
    <property type="nucleotide sequence ID" value="NZ_JAHDUW010000004.1"/>
</dbReference>
<comment type="subunit">
    <text evidence="17">Homotetramer.</text>
</comment>
<evidence type="ECO:0000313" key="24">
    <source>
        <dbReference type="Proteomes" id="UP000294855"/>
    </source>
</evidence>
<dbReference type="InterPro" id="IPR000631">
    <property type="entry name" value="CARKD"/>
</dbReference>
<sequence length="550" mass="58267">MRQEIITADEMKAIDKNAVGLGMHPLQLMENAGAAVADVISNHKRYSDSSVLFFAGLGNNGGDAFVAARHLANAQKSVILFLLGRETQIKTPESQINFKLMKQTNHVTVYEIQSESELSDAYGLFKENNLMIVDGIFGTGFSGKPKGLEKAAVQLINSEKEARQLPVLAIDIPSGMPPAGFSKDMNDLSDDTSDDLIIKADATITFHKMKTFLENKIAEKYAGEIFVRTIGIPENAGKFIGAGDVSLLYKRTVDSKKGDSGKVLVIAGGPYSGAPALAGMGALRAGSDIVTIATPKSIYKAVSSFAPEFIVRKLSSDVFSEADVPLLIELIQSHDVVVLGPGFGRVLESAQAAAQLVPHFKKAVIDADALVPEIFEAIVQNKNSAEIIITPHYHELVRTAAYFEKELPEKRKALNSDELEAALLEIGEKLGAVVLLKGREDMVAGGGEVRYSSSGNAGMSVGGTGDVLAGVVGSLLAKNSAVAAAGCGAFICGSAGDLAYASVGDSLLPTDVIHQIPSVFSSNFSSDNSVMKKTGKQNKNKSGKKKSLFK</sequence>
<dbReference type="HAMAP" id="MF_01965">
    <property type="entry name" value="NADHX_dehydratase"/>
    <property type="match status" value="1"/>
</dbReference>
<feature type="compositionally biased region" description="Basic residues" evidence="20">
    <location>
        <begin position="533"/>
        <end position="550"/>
    </location>
</feature>
<comment type="function">
    <text evidence="17">Catalyzes the dehydration of the S-form of NAD(P)HX at the expense of ADP, which is converted to AMP. Together with NAD(P)HX epimerase, which catalyzes the epimerization of the S- and R-forms, the enzyme allows the repair of both epimers of NAD(P)HX, a damaged form of NAD(P)H that is a result of enzymatic or heat-dependent hydration.</text>
</comment>
<dbReference type="EMBL" id="SNYS01000009">
    <property type="protein sequence ID" value="TDQ68221.1"/>
    <property type="molecule type" value="Genomic_DNA"/>
</dbReference>
<comment type="catalytic activity">
    <reaction evidence="1 18 19">
        <text>(6R)-NADHX = (6S)-NADHX</text>
        <dbReference type="Rhea" id="RHEA:32215"/>
        <dbReference type="ChEBI" id="CHEBI:64074"/>
        <dbReference type="ChEBI" id="CHEBI:64075"/>
        <dbReference type="EC" id="5.1.99.6"/>
    </reaction>
</comment>
<comment type="function">
    <text evidence="14 19">Bifunctional enzyme that catalyzes the epimerization of the S- and R-forms of NAD(P)HX and the dehydration of the S-form of NAD(P)HX at the expense of ADP, which is converted to AMP. This allows the repair of both epimers of NAD(P)HX, a damaged form of NAD(P)H that is a result of enzymatic or heat-dependent hydration.</text>
</comment>
<evidence type="ECO:0000256" key="1">
    <source>
        <dbReference type="ARBA" id="ARBA00000013"/>
    </source>
</evidence>
<protein>
    <recommendedName>
        <fullName evidence="19">Bifunctional NAD(P)H-hydrate repair enzyme</fullName>
    </recommendedName>
    <alternativeName>
        <fullName evidence="19">Nicotinamide nucleotide repair protein</fullName>
    </alternativeName>
    <domain>
        <recommendedName>
            <fullName evidence="19">ADP-dependent (S)-NAD(P)H-hydrate dehydratase</fullName>
            <ecNumber evidence="19">4.2.1.136</ecNumber>
        </recommendedName>
        <alternativeName>
            <fullName evidence="19">ADP-dependent NAD(P)HX dehydratase</fullName>
        </alternativeName>
    </domain>
    <domain>
        <recommendedName>
            <fullName evidence="19">NAD(P)H-hydrate epimerase</fullName>
            <ecNumber evidence="19">5.1.99.6</ecNumber>
        </recommendedName>
    </domain>
</protein>
<evidence type="ECO:0000256" key="6">
    <source>
        <dbReference type="ARBA" id="ARBA00022741"/>
    </source>
</evidence>
<dbReference type="GO" id="GO:0046496">
    <property type="term" value="P:nicotinamide nucleotide metabolic process"/>
    <property type="evidence" value="ECO:0007669"/>
    <property type="project" value="UniProtKB-UniRule"/>
</dbReference>
<dbReference type="PROSITE" id="PS51383">
    <property type="entry name" value="YJEF_C_3"/>
    <property type="match status" value="1"/>
</dbReference>
<evidence type="ECO:0000256" key="4">
    <source>
        <dbReference type="ARBA" id="ARBA00009524"/>
    </source>
</evidence>
<feature type="binding site" evidence="18">
    <location>
        <begin position="59"/>
        <end position="63"/>
    </location>
    <ligand>
        <name>(6S)-NADPHX</name>
        <dbReference type="ChEBI" id="CHEBI:64076"/>
    </ligand>
</feature>
<evidence type="ECO:0000256" key="15">
    <source>
        <dbReference type="ARBA" id="ARBA00048238"/>
    </source>
</evidence>
<feature type="binding site" evidence="17">
    <location>
        <position position="392"/>
    </location>
    <ligand>
        <name>(6S)-NADPHX</name>
        <dbReference type="ChEBI" id="CHEBI:64076"/>
    </ligand>
</feature>
<accession>A0A484F518</accession>
<evidence type="ECO:0000313" key="23">
    <source>
        <dbReference type="EMBL" id="TDQ68221.1"/>
    </source>
</evidence>
<evidence type="ECO:0000256" key="12">
    <source>
        <dbReference type="ARBA" id="ARBA00023239"/>
    </source>
</evidence>
<dbReference type="SUPFAM" id="SSF64153">
    <property type="entry name" value="YjeF N-terminal domain-like"/>
    <property type="match status" value="1"/>
</dbReference>
<keyword evidence="7 17" id="KW-0067">ATP-binding</keyword>
<dbReference type="InterPro" id="IPR030677">
    <property type="entry name" value="Nnr"/>
</dbReference>
<dbReference type="Proteomes" id="UP000294855">
    <property type="component" value="Unassembled WGS sequence"/>
</dbReference>
<dbReference type="Pfam" id="PF01256">
    <property type="entry name" value="Carb_kinase"/>
    <property type="match status" value="1"/>
</dbReference>
<evidence type="ECO:0000256" key="7">
    <source>
        <dbReference type="ARBA" id="ARBA00022840"/>
    </source>
</evidence>
<dbReference type="EC" id="4.2.1.136" evidence="19"/>
<evidence type="ECO:0000256" key="8">
    <source>
        <dbReference type="ARBA" id="ARBA00022857"/>
    </source>
</evidence>
<comment type="cofactor">
    <cofactor evidence="17">
        <name>Mg(2+)</name>
        <dbReference type="ChEBI" id="CHEBI:18420"/>
    </cofactor>
</comment>
<evidence type="ECO:0000256" key="3">
    <source>
        <dbReference type="ARBA" id="ARBA00006001"/>
    </source>
</evidence>
<comment type="similarity">
    <text evidence="18">Belongs to the NnrE/AIBP family.</text>
</comment>